<dbReference type="Proteomes" id="UP000198639">
    <property type="component" value="Unassembled WGS sequence"/>
</dbReference>
<dbReference type="PROSITE" id="PS51257">
    <property type="entry name" value="PROKAR_LIPOPROTEIN"/>
    <property type="match status" value="1"/>
</dbReference>
<gene>
    <name evidence="2" type="ORF">SAMN05216204_10748</name>
</gene>
<dbReference type="EMBL" id="FOLD01000007">
    <property type="protein sequence ID" value="SFC52637.1"/>
    <property type="molecule type" value="Genomic_DNA"/>
</dbReference>
<feature type="signal peptide" evidence="1">
    <location>
        <begin position="1"/>
        <end position="16"/>
    </location>
</feature>
<sequence>MQISKCLVLAATLALAACTTPQQRAERLQAEMAELIAIYGPACDRLGYAQNSDPWRECVLQLSTRDELRQIGSGPSYYGGIGSRRWRGGGYWGPYW</sequence>
<protein>
    <recommendedName>
        <fullName evidence="4">Lipoprotein</fullName>
    </recommendedName>
</protein>
<dbReference type="OrthoDB" id="9181538at2"/>
<proteinExistence type="predicted"/>
<reference evidence="3" key="1">
    <citation type="submission" date="2016-10" db="EMBL/GenBank/DDBJ databases">
        <authorList>
            <person name="Varghese N."/>
            <person name="Submissions S."/>
        </authorList>
    </citation>
    <scope>NUCLEOTIDE SEQUENCE [LARGE SCALE GENOMIC DNA]</scope>
    <source>
        <strain evidence="3">CGMCC 1.12041</strain>
    </source>
</reference>
<feature type="chain" id="PRO_5011498198" description="Lipoprotein" evidence="1">
    <location>
        <begin position="17"/>
        <end position="96"/>
    </location>
</feature>
<evidence type="ECO:0000313" key="2">
    <source>
        <dbReference type="EMBL" id="SFC52637.1"/>
    </source>
</evidence>
<evidence type="ECO:0008006" key="4">
    <source>
        <dbReference type="Google" id="ProtNLM"/>
    </source>
</evidence>
<accession>A0A1I1JVH8</accession>
<name>A0A1I1JVH8_9BURK</name>
<keyword evidence="3" id="KW-1185">Reference proteome</keyword>
<evidence type="ECO:0000256" key="1">
    <source>
        <dbReference type="SAM" id="SignalP"/>
    </source>
</evidence>
<keyword evidence="1" id="KW-0732">Signal</keyword>
<organism evidence="2 3">
    <name type="scientific">Massilia yuzhufengensis</name>
    <dbReference type="NCBI Taxonomy" id="1164594"/>
    <lineage>
        <taxon>Bacteria</taxon>
        <taxon>Pseudomonadati</taxon>
        <taxon>Pseudomonadota</taxon>
        <taxon>Betaproteobacteria</taxon>
        <taxon>Burkholderiales</taxon>
        <taxon>Oxalobacteraceae</taxon>
        <taxon>Telluria group</taxon>
        <taxon>Massilia</taxon>
    </lineage>
</organism>
<dbReference type="AlphaFoldDB" id="A0A1I1JVH8"/>
<evidence type="ECO:0000313" key="3">
    <source>
        <dbReference type="Proteomes" id="UP000198639"/>
    </source>
</evidence>